<proteinExistence type="predicted"/>
<evidence type="ECO:0000313" key="1">
    <source>
        <dbReference type="EMBL" id="MBE9033177.1"/>
    </source>
</evidence>
<keyword evidence="2" id="KW-1185">Reference proteome</keyword>
<dbReference type="Proteomes" id="UP000625316">
    <property type="component" value="Unassembled WGS sequence"/>
</dbReference>
<evidence type="ECO:0000313" key="2">
    <source>
        <dbReference type="Proteomes" id="UP000625316"/>
    </source>
</evidence>
<sequence length="134" mass="15268">MTVAKLSNGIRYSQRSQLRADRAVRCAPFRLRFYETIVTHSVPLNTIAGSAGIRAGFTRRAINDLRAENELLWLIQVGLLRREVDGQGLTDSFRITPLGRQLLDGWHNVGETALRASFLDRLYNALSRWVRLPF</sequence>
<protein>
    <submittedName>
        <fullName evidence="1">Uncharacterized protein</fullName>
    </submittedName>
</protein>
<organism evidence="1 2">
    <name type="scientific">Romeriopsis navalis LEGE 11480</name>
    <dbReference type="NCBI Taxonomy" id="2777977"/>
    <lineage>
        <taxon>Bacteria</taxon>
        <taxon>Bacillati</taxon>
        <taxon>Cyanobacteriota</taxon>
        <taxon>Cyanophyceae</taxon>
        <taxon>Leptolyngbyales</taxon>
        <taxon>Leptolyngbyaceae</taxon>
        <taxon>Romeriopsis</taxon>
        <taxon>Romeriopsis navalis</taxon>
    </lineage>
</organism>
<dbReference type="InterPro" id="IPR054651">
    <property type="entry name" value="Npun_F0494-like"/>
</dbReference>
<dbReference type="NCBIfam" id="NF045586">
    <property type="entry name" value="Npun_F0494_fam"/>
    <property type="match status" value="1"/>
</dbReference>
<dbReference type="AlphaFoldDB" id="A0A928VSZ8"/>
<name>A0A928VSZ8_9CYAN</name>
<gene>
    <name evidence="1" type="ORF">IQ266_25905</name>
</gene>
<dbReference type="EMBL" id="JADEXQ010000160">
    <property type="protein sequence ID" value="MBE9033177.1"/>
    <property type="molecule type" value="Genomic_DNA"/>
</dbReference>
<reference evidence="1" key="1">
    <citation type="submission" date="2020-10" db="EMBL/GenBank/DDBJ databases">
        <authorList>
            <person name="Castelo-Branco R."/>
            <person name="Eusebio N."/>
            <person name="Adriana R."/>
            <person name="Vieira A."/>
            <person name="Brugerolle De Fraissinette N."/>
            <person name="Rezende De Castro R."/>
            <person name="Schneider M.P."/>
            <person name="Vasconcelos V."/>
            <person name="Leao P.N."/>
        </authorList>
    </citation>
    <scope>NUCLEOTIDE SEQUENCE</scope>
    <source>
        <strain evidence="1">LEGE 11480</strain>
    </source>
</reference>
<accession>A0A928VSZ8</accession>
<comment type="caution">
    <text evidence="1">The sequence shown here is derived from an EMBL/GenBank/DDBJ whole genome shotgun (WGS) entry which is preliminary data.</text>
</comment>